<dbReference type="InterPro" id="IPR002068">
    <property type="entry name" value="A-crystallin/Hsp20_dom"/>
</dbReference>
<accession>A0A8J5H2V0</accession>
<dbReference type="PANTHER" id="PTHR46733:SF3">
    <property type="entry name" value="26.5 KDA HEAT SHOCK PROTEIN, MITOCHONDRIAL"/>
    <property type="match status" value="1"/>
</dbReference>
<evidence type="ECO:0000259" key="5">
    <source>
        <dbReference type="PROSITE" id="PS01031"/>
    </source>
</evidence>
<evidence type="ECO:0000313" key="6">
    <source>
        <dbReference type="EMBL" id="KAG6514439.1"/>
    </source>
</evidence>
<keyword evidence="1" id="KW-0346">Stress response</keyword>
<comment type="caution">
    <text evidence="6">The sequence shown here is derived from an EMBL/GenBank/DDBJ whole genome shotgun (WGS) entry which is preliminary data.</text>
</comment>
<comment type="similarity">
    <text evidence="2 3">Belongs to the small heat shock protein (HSP20) family.</text>
</comment>
<dbReference type="InterPro" id="IPR044587">
    <property type="entry name" value="HSP21-like"/>
</dbReference>
<proteinExistence type="inferred from homology"/>
<sequence length="237" mass="26555">MSLARAFLTGALRGRCFPSTIVAAARLKQGLAPAPPLPLPYSSSAIENRDDDKSSVQVEVTQTSSPAPARGRGRRWLSWRNPRDHFPLHMNSGLGNALMQVSENLNRLLKSWSPSRLLGRLKEDDKCYKLRFMVPGLRKEDVRVTVEDGMLVITGEVEDEVEDDEGVVVGGGESTTEDEEDEGRWYAHRYGYYNTTLLLPEDAKVDEITAELRDGVLRVYIPRAEEKKSNARVIDIK</sequence>
<evidence type="ECO:0000256" key="4">
    <source>
        <dbReference type="SAM" id="MobiDB-lite"/>
    </source>
</evidence>
<dbReference type="EMBL" id="JACMSC010000007">
    <property type="protein sequence ID" value="KAG6514439.1"/>
    <property type="molecule type" value="Genomic_DNA"/>
</dbReference>
<keyword evidence="7" id="KW-1185">Reference proteome</keyword>
<feature type="region of interest" description="Disordered" evidence="4">
    <location>
        <begin position="42"/>
        <end position="74"/>
    </location>
</feature>
<organism evidence="6 7">
    <name type="scientific">Zingiber officinale</name>
    <name type="common">Ginger</name>
    <name type="synonym">Amomum zingiber</name>
    <dbReference type="NCBI Taxonomy" id="94328"/>
    <lineage>
        <taxon>Eukaryota</taxon>
        <taxon>Viridiplantae</taxon>
        <taxon>Streptophyta</taxon>
        <taxon>Embryophyta</taxon>
        <taxon>Tracheophyta</taxon>
        <taxon>Spermatophyta</taxon>
        <taxon>Magnoliopsida</taxon>
        <taxon>Liliopsida</taxon>
        <taxon>Zingiberales</taxon>
        <taxon>Zingiberaceae</taxon>
        <taxon>Zingiber</taxon>
    </lineage>
</organism>
<name>A0A8J5H2V0_ZINOF</name>
<evidence type="ECO:0000256" key="1">
    <source>
        <dbReference type="ARBA" id="ARBA00023016"/>
    </source>
</evidence>
<evidence type="ECO:0000256" key="3">
    <source>
        <dbReference type="RuleBase" id="RU003616"/>
    </source>
</evidence>
<protein>
    <recommendedName>
        <fullName evidence="5">SHSP domain-containing protein</fullName>
    </recommendedName>
</protein>
<dbReference type="Pfam" id="PF00011">
    <property type="entry name" value="HSP20"/>
    <property type="match status" value="1"/>
</dbReference>
<dbReference type="Proteomes" id="UP000734854">
    <property type="component" value="Unassembled WGS sequence"/>
</dbReference>
<dbReference type="PANTHER" id="PTHR46733">
    <property type="entry name" value="26.5 KDA HEAT SHOCK PROTEIN, MITOCHONDRIAL"/>
    <property type="match status" value="1"/>
</dbReference>
<dbReference type="CDD" id="cd06464">
    <property type="entry name" value="ACD_sHsps-like"/>
    <property type="match status" value="1"/>
</dbReference>
<reference evidence="6 7" key="1">
    <citation type="submission" date="2020-08" db="EMBL/GenBank/DDBJ databases">
        <title>Plant Genome Project.</title>
        <authorList>
            <person name="Zhang R.-G."/>
        </authorList>
    </citation>
    <scope>NUCLEOTIDE SEQUENCE [LARGE SCALE GENOMIC DNA]</scope>
    <source>
        <tissue evidence="6">Rhizome</tissue>
    </source>
</reference>
<evidence type="ECO:0000256" key="2">
    <source>
        <dbReference type="PROSITE-ProRule" id="PRU00285"/>
    </source>
</evidence>
<dbReference type="GO" id="GO:0009408">
    <property type="term" value="P:response to heat"/>
    <property type="evidence" value="ECO:0007669"/>
    <property type="project" value="InterPro"/>
</dbReference>
<feature type="compositionally biased region" description="Low complexity" evidence="4">
    <location>
        <begin position="55"/>
        <end position="65"/>
    </location>
</feature>
<evidence type="ECO:0000313" key="7">
    <source>
        <dbReference type="Proteomes" id="UP000734854"/>
    </source>
</evidence>
<dbReference type="PROSITE" id="PS01031">
    <property type="entry name" value="SHSP"/>
    <property type="match status" value="1"/>
</dbReference>
<gene>
    <name evidence="6" type="ORF">ZIOFF_024798</name>
</gene>
<feature type="domain" description="SHSP" evidence="5">
    <location>
        <begin position="108"/>
        <end position="237"/>
    </location>
</feature>
<dbReference type="AlphaFoldDB" id="A0A8J5H2V0"/>
<dbReference type="OrthoDB" id="1431247at2759"/>